<dbReference type="AlphaFoldDB" id="A0A6H9WII2"/>
<dbReference type="PANTHER" id="PTHR34846:SF11">
    <property type="entry name" value="4-CARBOXYMUCONOLACTONE DECARBOXYLASE FAMILY PROTEIN (AFU_ORTHOLOGUE AFUA_6G11590)"/>
    <property type="match status" value="1"/>
</dbReference>
<dbReference type="Gene3D" id="1.20.1290.10">
    <property type="entry name" value="AhpD-like"/>
    <property type="match status" value="1"/>
</dbReference>
<reference evidence="1 2" key="1">
    <citation type="submission" date="2019-09" db="EMBL/GenBank/DDBJ databases">
        <title>Phylogeny of genus Pseudoclavibacter and closely related genus.</title>
        <authorList>
            <person name="Li Y."/>
        </authorList>
    </citation>
    <scope>NUCLEOTIDE SEQUENCE [LARGE SCALE GENOMIC DNA]</scope>
    <source>
        <strain evidence="1 2">EGI 60007</strain>
    </source>
</reference>
<dbReference type="EMBL" id="WBJY01000002">
    <property type="protein sequence ID" value="KAB1648317.1"/>
    <property type="molecule type" value="Genomic_DNA"/>
</dbReference>
<comment type="caution">
    <text evidence="1">The sequence shown here is derived from an EMBL/GenBank/DDBJ whole genome shotgun (WGS) entry which is preliminary data.</text>
</comment>
<proteinExistence type="predicted"/>
<protein>
    <submittedName>
        <fullName evidence="1">Carboxymuconolactone decarboxylase family protein</fullName>
    </submittedName>
</protein>
<dbReference type="OrthoDB" id="949132at2"/>
<dbReference type="RefSeq" id="WP_158029512.1">
    <property type="nucleotide sequence ID" value="NZ_BMHG01000001.1"/>
</dbReference>
<dbReference type="SUPFAM" id="SSF69118">
    <property type="entry name" value="AhpD-like"/>
    <property type="match status" value="1"/>
</dbReference>
<sequence>MNERFARILPEQMTPQQEEVYATFRGGPALAVPHPTEGGLSGPPGLWLLNPRLAQIFRSFSGALRSELGLSSRSKEIAVLLHAHHRASSFEVFAHRRAGMTAGLSEEEVEGLATRVPPAFATDEERSVFETTISLLDRQALDDAEYAAAVDVLGERRLFELVSLVGFYDMIATQLAVFGVKAPGE</sequence>
<dbReference type="InterPro" id="IPR029032">
    <property type="entry name" value="AhpD-like"/>
</dbReference>
<name>A0A6H9WII2_9MICO</name>
<keyword evidence="2" id="KW-1185">Reference proteome</keyword>
<accession>A0A6H9WII2</accession>
<evidence type="ECO:0000313" key="2">
    <source>
        <dbReference type="Proteomes" id="UP000431744"/>
    </source>
</evidence>
<dbReference type="PANTHER" id="PTHR34846">
    <property type="entry name" value="4-CARBOXYMUCONOLACTONE DECARBOXYLASE FAMILY PROTEIN (AFU_ORTHOLOGUE AFUA_6G11590)"/>
    <property type="match status" value="1"/>
</dbReference>
<evidence type="ECO:0000313" key="1">
    <source>
        <dbReference type="EMBL" id="KAB1648317.1"/>
    </source>
</evidence>
<organism evidence="1 2">
    <name type="scientific">Pseudoclavibacter endophyticus</name>
    <dbReference type="NCBI Taxonomy" id="1778590"/>
    <lineage>
        <taxon>Bacteria</taxon>
        <taxon>Bacillati</taxon>
        <taxon>Actinomycetota</taxon>
        <taxon>Actinomycetes</taxon>
        <taxon>Micrococcales</taxon>
        <taxon>Microbacteriaceae</taxon>
        <taxon>Pseudoclavibacter</taxon>
    </lineage>
</organism>
<gene>
    <name evidence="1" type="ORF">F8O04_11500</name>
</gene>
<dbReference type="Proteomes" id="UP000431744">
    <property type="component" value="Unassembled WGS sequence"/>
</dbReference>